<name>A0ABQ5U5M9_9PROT</name>
<dbReference type="InterPro" id="IPR001054">
    <property type="entry name" value="A/G_cyclase"/>
</dbReference>
<proteinExistence type="predicted"/>
<dbReference type="Proteomes" id="UP001161409">
    <property type="component" value="Unassembled WGS sequence"/>
</dbReference>
<keyword evidence="1" id="KW-0472">Membrane</keyword>
<sequence>MPIRDIDIAATFRKAEQAGLRVALKGRLIAIAIIGTFFVLSRMMDPDIALGYLIAFSGFFLLGALHLKLLGSRFDCYWVKYIFVTIDFAVFAALMATQKVYQYMDLPVVMNFRLTYFPFLYLVLAMAAFSLSPWLVLWAGGVGVVAWLGAWLWAIRDMPVRFDWQDIGAQPDKETFLYIFFNENFIGLGSRVQESIAFLIVAVLISMVIWRARNTVFRQLELDQERQTITEVFSQYVPEEIANALIADKGLLEPVEREATVLFVDIAGFTKMTEDDGPQRIVRVLNEYFDGATAIISRHQGVVTSFIGDAIMATFNLPVEDPDHARHAIDAAHDILALVERARFDGKKLDVRIGLSTGPVIGGSIGGAGRQSYTVYGDTVNLASRLEGMNKEQGTRLLMTETTVEAAGHQAAEKVGELPVRGLARPVSVFRSSASSPSPSPIAGP</sequence>
<evidence type="ECO:0000313" key="3">
    <source>
        <dbReference type="EMBL" id="GLQ06490.1"/>
    </source>
</evidence>
<evidence type="ECO:0000313" key="4">
    <source>
        <dbReference type="Proteomes" id="UP001161409"/>
    </source>
</evidence>
<dbReference type="Gene3D" id="3.30.70.1230">
    <property type="entry name" value="Nucleotide cyclase"/>
    <property type="match status" value="1"/>
</dbReference>
<evidence type="ECO:0000259" key="2">
    <source>
        <dbReference type="PROSITE" id="PS50125"/>
    </source>
</evidence>
<dbReference type="SMART" id="SM00044">
    <property type="entry name" value="CYCc"/>
    <property type="match status" value="1"/>
</dbReference>
<keyword evidence="1" id="KW-1133">Transmembrane helix</keyword>
<dbReference type="PANTHER" id="PTHR43081">
    <property type="entry name" value="ADENYLATE CYCLASE, TERMINAL-DIFFERENTIATION SPECIFIC-RELATED"/>
    <property type="match status" value="1"/>
</dbReference>
<dbReference type="InterPro" id="IPR029787">
    <property type="entry name" value="Nucleotide_cyclase"/>
</dbReference>
<feature type="domain" description="Guanylate cyclase" evidence="2">
    <location>
        <begin position="260"/>
        <end position="387"/>
    </location>
</feature>
<feature type="transmembrane region" description="Helical" evidence="1">
    <location>
        <begin position="78"/>
        <end position="96"/>
    </location>
</feature>
<dbReference type="SUPFAM" id="SSF55073">
    <property type="entry name" value="Nucleotide cyclase"/>
    <property type="match status" value="1"/>
</dbReference>
<dbReference type="RefSeq" id="WP_169560590.1">
    <property type="nucleotide sequence ID" value="NZ_BSNF01000006.1"/>
</dbReference>
<reference evidence="3" key="1">
    <citation type="journal article" date="2014" name="Int. J. Syst. Evol. Microbiol.">
        <title>Complete genome of a new Firmicutes species belonging to the dominant human colonic microbiota ('Ruminococcus bicirculans') reveals two chromosomes and a selective capacity to utilize plant glucans.</title>
        <authorList>
            <consortium name="NISC Comparative Sequencing Program"/>
            <person name="Wegmann U."/>
            <person name="Louis P."/>
            <person name="Goesmann A."/>
            <person name="Henrissat B."/>
            <person name="Duncan S.H."/>
            <person name="Flint H.J."/>
        </authorList>
    </citation>
    <scope>NUCLEOTIDE SEQUENCE</scope>
    <source>
        <strain evidence="3">NBRC 103408</strain>
    </source>
</reference>
<organism evidence="3 4">
    <name type="scientific">Sneathiella chinensis</name>
    <dbReference type="NCBI Taxonomy" id="349750"/>
    <lineage>
        <taxon>Bacteria</taxon>
        <taxon>Pseudomonadati</taxon>
        <taxon>Pseudomonadota</taxon>
        <taxon>Alphaproteobacteria</taxon>
        <taxon>Sneathiellales</taxon>
        <taxon>Sneathiellaceae</taxon>
        <taxon>Sneathiella</taxon>
    </lineage>
</organism>
<evidence type="ECO:0000256" key="1">
    <source>
        <dbReference type="SAM" id="Phobius"/>
    </source>
</evidence>
<feature type="transmembrane region" description="Helical" evidence="1">
    <location>
        <begin position="48"/>
        <end position="66"/>
    </location>
</feature>
<dbReference type="PANTHER" id="PTHR43081:SF1">
    <property type="entry name" value="ADENYLATE CYCLASE, TERMINAL-DIFFERENTIATION SPECIFIC"/>
    <property type="match status" value="1"/>
</dbReference>
<feature type="transmembrane region" description="Helical" evidence="1">
    <location>
        <begin position="195"/>
        <end position="212"/>
    </location>
</feature>
<dbReference type="InterPro" id="IPR050697">
    <property type="entry name" value="Adenylyl/Guanylyl_Cyclase_3/4"/>
</dbReference>
<dbReference type="CDD" id="cd07302">
    <property type="entry name" value="CHD"/>
    <property type="match status" value="1"/>
</dbReference>
<feature type="transmembrane region" description="Helical" evidence="1">
    <location>
        <begin position="135"/>
        <end position="155"/>
    </location>
</feature>
<feature type="transmembrane region" description="Helical" evidence="1">
    <location>
        <begin position="22"/>
        <end position="41"/>
    </location>
</feature>
<reference evidence="3" key="2">
    <citation type="submission" date="2023-01" db="EMBL/GenBank/DDBJ databases">
        <title>Draft genome sequence of Sneathiella chinensis strain NBRC 103408.</title>
        <authorList>
            <person name="Sun Q."/>
            <person name="Mori K."/>
        </authorList>
    </citation>
    <scope>NUCLEOTIDE SEQUENCE</scope>
    <source>
        <strain evidence="3">NBRC 103408</strain>
    </source>
</reference>
<dbReference type="PROSITE" id="PS50125">
    <property type="entry name" value="GUANYLATE_CYCLASE_2"/>
    <property type="match status" value="1"/>
</dbReference>
<accession>A0ABQ5U5M9</accession>
<dbReference type="EMBL" id="BSNF01000006">
    <property type="protein sequence ID" value="GLQ06490.1"/>
    <property type="molecule type" value="Genomic_DNA"/>
</dbReference>
<keyword evidence="1" id="KW-0812">Transmembrane</keyword>
<dbReference type="Pfam" id="PF00211">
    <property type="entry name" value="Guanylate_cyc"/>
    <property type="match status" value="1"/>
</dbReference>
<gene>
    <name evidence="3" type="ORF">GCM10007924_17110</name>
</gene>
<keyword evidence="4" id="KW-1185">Reference proteome</keyword>
<protein>
    <recommendedName>
        <fullName evidence="2">Guanylate cyclase domain-containing protein</fullName>
    </recommendedName>
</protein>
<feature type="transmembrane region" description="Helical" evidence="1">
    <location>
        <begin position="108"/>
        <end position="129"/>
    </location>
</feature>
<comment type="caution">
    <text evidence="3">The sequence shown here is derived from an EMBL/GenBank/DDBJ whole genome shotgun (WGS) entry which is preliminary data.</text>
</comment>